<keyword evidence="7" id="KW-1185">Reference proteome</keyword>
<evidence type="ECO:0000256" key="2">
    <source>
        <dbReference type="ARBA" id="ARBA00023125"/>
    </source>
</evidence>
<dbReference type="InterPro" id="IPR009057">
    <property type="entry name" value="Homeodomain-like_sf"/>
</dbReference>
<evidence type="ECO:0000313" key="7">
    <source>
        <dbReference type="Proteomes" id="UP000051999"/>
    </source>
</evidence>
<dbReference type="GO" id="GO:0000976">
    <property type="term" value="F:transcription cis-regulatory region binding"/>
    <property type="evidence" value="ECO:0007669"/>
    <property type="project" value="TreeGrafter"/>
</dbReference>
<dbReference type="PATRIC" id="fig|1114972.6.peg.1889"/>
<dbReference type="Gene3D" id="1.10.357.10">
    <property type="entry name" value="Tetracycline Repressor, domain 2"/>
    <property type="match status" value="1"/>
</dbReference>
<protein>
    <recommendedName>
        <fullName evidence="5">HTH tetR-type domain-containing protein</fullName>
    </recommendedName>
</protein>
<accession>A0A0R1RG96</accession>
<dbReference type="STRING" id="1114972.FD35_GL001852"/>
<evidence type="ECO:0000256" key="4">
    <source>
        <dbReference type="PROSITE-ProRule" id="PRU00335"/>
    </source>
</evidence>
<evidence type="ECO:0000256" key="1">
    <source>
        <dbReference type="ARBA" id="ARBA00023015"/>
    </source>
</evidence>
<dbReference type="Proteomes" id="UP000051999">
    <property type="component" value="Unassembled WGS sequence"/>
</dbReference>
<dbReference type="EMBL" id="AZFF01000033">
    <property type="protein sequence ID" value="KRL52603.1"/>
    <property type="molecule type" value="Genomic_DNA"/>
</dbReference>
<dbReference type="InterPro" id="IPR050109">
    <property type="entry name" value="HTH-type_TetR-like_transc_reg"/>
</dbReference>
<dbReference type="AlphaFoldDB" id="A0A0R1RG96"/>
<dbReference type="PRINTS" id="PR00455">
    <property type="entry name" value="HTHTETR"/>
</dbReference>
<name>A0A0R1RG96_9LACO</name>
<dbReference type="SUPFAM" id="SSF46689">
    <property type="entry name" value="Homeodomain-like"/>
    <property type="match status" value="1"/>
</dbReference>
<organism evidence="6 7">
    <name type="scientific">Furfurilactobacillus rossiae DSM 15814</name>
    <dbReference type="NCBI Taxonomy" id="1114972"/>
    <lineage>
        <taxon>Bacteria</taxon>
        <taxon>Bacillati</taxon>
        <taxon>Bacillota</taxon>
        <taxon>Bacilli</taxon>
        <taxon>Lactobacillales</taxon>
        <taxon>Lactobacillaceae</taxon>
        <taxon>Furfurilactobacillus</taxon>
    </lineage>
</organism>
<proteinExistence type="predicted"/>
<dbReference type="SUPFAM" id="SSF48498">
    <property type="entry name" value="Tetracyclin repressor-like, C-terminal domain"/>
    <property type="match status" value="1"/>
</dbReference>
<dbReference type="PANTHER" id="PTHR30055">
    <property type="entry name" value="HTH-TYPE TRANSCRIPTIONAL REGULATOR RUTR"/>
    <property type="match status" value="1"/>
</dbReference>
<dbReference type="InterPro" id="IPR036271">
    <property type="entry name" value="Tet_transcr_reg_TetR-rel_C_sf"/>
</dbReference>
<reference evidence="6 7" key="1">
    <citation type="journal article" date="2015" name="Genome Announc.">
        <title>Expanding the biotechnology potential of lactobacilli through comparative genomics of 213 strains and associated genera.</title>
        <authorList>
            <person name="Sun Z."/>
            <person name="Harris H.M."/>
            <person name="McCann A."/>
            <person name="Guo C."/>
            <person name="Argimon S."/>
            <person name="Zhang W."/>
            <person name="Yang X."/>
            <person name="Jeffery I.B."/>
            <person name="Cooney J.C."/>
            <person name="Kagawa T.F."/>
            <person name="Liu W."/>
            <person name="Song Y."/>
            <person name="Salvetti E."/>
            <person name="Wrobel A."/>
            <person name="Rasinkangas P."/>
            <person name="Parkhill J."/>
            <person name="Rea M.C."/>
            <person name="O'Sullivan O."/>
            <person name="Ritari J."/>
            <person name="Douillard F.P."/>
            <person name="Paul Ross R."/>
            <person name="Yang R."/>
            <person name="Briner A.E."/>
            <person name="Felis G.E."/>
            <person name="de Vos W.M."/>
            <person name="Barrangou R."/>
            <person name="Klaenhammer T.R."/>
            <person name="Caufield P.W."/>
            <person name="Cui Y."/>
            <person name="Zhang H."/>
            <person name="O'Toole P.W."/>
        </authorList>
    </citation>
    <scope>NUCLEOTIDE SEQUENCE [LARGE SCALE GENOMIC DNA]</scope>
    <source>
        <strain evidence="6 7">DSM 15814</strain>
    </source>
</reference>
<gene>
    <name evidence="6" type="ORF">FD35_GL001852</name>
</gene>
<keyword evidence="3" id="KW-0804">Transcription</keyword>
<sequence length="207" mass="23987">MKGMNSVSAKVSRAQQKQQTKTRLFQAAVKLIKEQGYAKTTIRQITREANVSSGTFYVHYTSKEDIIRERYYDELANYVRENYGAYVAEYPSATVEERILAFSMLQLQLSADQGWQVVTLVFTSFFQETLNQEFELRDWKMLNTLRELMQQLNDEQKLANHDPELAFQQLYTSVRGIMATWAYSRGNFDLVTSGRAYLTTVLHGLMS</sequence>
<comment type="caution">
    <text evidence="6">The sequence shown here is derived from an EMBL/GenBank/DDBJ whole genome shotgun (WGS) entry which is preliminary data.</text>
</comment>
<evidence type="ECO:0000256" key="3">
    <source>
        <dbReference type="ARBA" id="ARBA00023163"/>
    </source>
</evidence>
<keyword evidence="1" id="KW-0805">Transcription regulation</keyword>
<dbReference type="PANTHER" id="PTHR30055:SF234">
    <property type="entry name" value="HTH-TYPE TRANSCRIPTIONAL REGULATOR BETI"/>
    <property type="match status" value="1"/>
</dbReference>
<evidence type="ECO:0000313" key="6">
    <source>
        <dbReference type="EMBL" id="KRL52603.1"/>
    </source>
</evidence>
<dbReference type="eggNOG" id="COG1309">
    <property type="taxonomic scope" value="Bacteria"/>
</dbReference>
<feature type="DNA-binding region" description="H-T-H motif" evidence="4">
    <location>
        <begin position="41"/>
        <end position="60"/>
    </location>
</feature>
<feature type="domain" description="HTH tetR-type" evidence="5">
    <location>
        <begin position="18"/>
        <end position="78"/>
    </location>
</feature>
<evidence type="ECO:0000259" key="5">
    <source>
        <dbReference type="PROSITE" id="PS50977"/>
    </source>
</evidence>
<dbReference type="Pfam" id="PF00440">
    <property type="entry name" value="TetR_N"/>
    <property type="match status" value="1"/>
</dbReference>
<keyword evidence="2 4" id="KW-0238">DNA-binding</keyword>
<dbReference type="PROSITE" id="PS50977">
    <property type="entry name" value="HTH_TETR_2"/>
    <property type="match status" value="1"/>
</dbReference>
<dbReference type="GO" id="GO:0003700">
    <property type="term" value="F:DNA-binding transcription factor activity"/>
    <property type="evidence" value="ECO:0007669"/>
    <property type="project" value="TreeGrafter"/>
</dbReference>
<dbReference type="InterPro" id="IPR001647">
    <property type="entry name" value="HTH_TetR"/>
</dbReference>